<feature type="domain" description="4Fe-4S ferredoxin-type" evidence="2">
    <location>
        <begin position="216"/>
        <end position="239"/>
    </location>
</feature>
<dbReference type="InterPro" id="IPR047964">
    <property type="entry name" value="EFR1-like"/>
</dbReference>
<dbReference type="OrthoDB" id="9813995at2"/>
<dbReference type="eggNOG" id="COG1145">
    <property type="taxonomic scope" value="Bacteria"/>
</dbReference>
<feature type="domain" description="Flavodoxin-like" evidence="1">
    <location>
        <begin position="3"/>
        <end position="145"/>
    </location>
</feature>
<dbReference type="InterPro" id="IPR008254">
    <property type="entry name" value="Flavodoxin/NO_synth"/>
</dbReference>
<dbReference type="AlphaFoldDB" id="A0A0L6JI24"/>
<dbReference type="EMBL" id="LGTC01000001">
    <property type="protein sequence ID" value="KNY25365.1"/>
    <property type="molecule type" value="Genomic_DNA"/>
</dbReference>
<dbReference type="GO" id="GO:0010181">
    <property type="term" value="F:FMN binding"/>
    <property type="evidence" value="ECO:0007669"/>
    <property type="project" value="InterPro"/>
</dbReference>
<dbReference type="PROSITE" id="PS50902">
    <property type="entry name" value="FLAVODOXIN_LIKE"/>
    <property type="match status" value="1"/>
</dbReference>
<evidence type="ECO:0000313" key="4">
    <source>
        <dbReference type="Proteomes" id="UP000036923"/>
    </source>
</evidence>
<dbReference type="InterPro" id="IPR017896">
    <property type="entry name" value="4Fe4S_Fe-S-bd"/>
</dbReference>
<evidence type="ECO:0000259" key="1">
    <source>
        <dbReference type="PROSITE" id="PS50902"/>
    </source>
</evidence>
<proteinExistence type="predicted"/>
<protein>
    <recommendedName>
        <fullName evidence="5">4Fe-4S ferredoxin, iron-sulpur binding domain-containing protein</fullName>
    </recommendedName>
</protein>
<dbReference type="Gene3D" id="3.40.50.360">
    <property type="match status" value="1"/>
</dbReference>
<feature type="domain" description="4Fe-4S ferredoxin-type" evidence="2">
    <location>
        <begin position="181"/>
        <end position="211"/>
    </location>
</feature>
<dbReference type="Proteomes" id="UP000036923">
    <property type="component" value="Unassembled WGS sequence"/>
</dbReference>
<evidence type="ECO:0008006" key="5">
    <source>
        <dbReference type="Google" id="ProtNLM"/>
    </source>
</evidence>
<evidence type="ECO:0000313" key="3">
    <source>
        <dbReference type="EMBL" id="KNY25365.1"/>
    </source>
</evidence>
<dbReference type="SUPFAM" id="SSF54862">
    <property type="entry name" value="4Fe-4S ferredoxins"/>
    <property type="match status" value="1"/>
</dbReference>
<dbReference type="PROSITE" id="PS51379">
    <property type="entry name" value="4FE4S_FER_2"/>
    <property type="match status" value="2"/>
</dbReference>
<dbReference type="NCBIfam" id="NF038196">
    <property type="entry name" value="ferrodoxin_EFR1"/>
    <property type="match status" value="1"/>
</dbReference>
<dbReference type="RefSeq" id="WP_036943874.1">
    <property type="nucleotide sequence ID" value="NZ_JQKC01000024.1"/>
</dbReference>
<accession>A0A0L6JI24</accession>
<reference evidence="4" key="1">
    <citation type="submission" date="2015-07" db="EMBL/GenBank/DDBJ databases">
        <title>Near-Complete Genome Sequence of the Cellulolytic Bacterium Bacteroides (Pseudobacteroides) cellulosolvens ATCC 35603.</title>
        <authorList>
            <person name="Dassa B."/>
            <person name="Utturkar S.M."/>
            <person name="Klingeman D.M."/>
            <person name="Hurt R.A."/>
            <person name="Keller M."/>
            <person name="Xu J."/>
            <person name="Reddy Y.H.K."/>
            <person name="Borovok I."/>
            <person name="Grinberg I.R."/>
            <person name="Lamed R."/>
            <person name="Zhivin O."/>
            <person name="Bayer E.A."/>
            <person name="Brown S.D."/>
        </authorList>
    </citation>
    <scope>NUCLEOTIDE SEQUENCE [LARGE SCALE GENOMIC DNA]</scope>
    <source>
        <strain evidence="4">DSM 2933</strain>
    </source>
</reference>
<sequence length="259" mass="29578">MNTTLYYFSGTGNSYHIAKELQKTIKDCELKAITEVYKETKISSGSEKVGIVFPLYFQSMPKVVMDFIERLDVKSPKYIFAVITRGGKAYQGGALGHLQKTLKSLGVKLSAGFYVRMPENYIPMLKVNSKKEQEKIFNEAQQKLKIISDYINSNVNKLDREFLTFLRPIMHNKFIGGLDKYNEGFNVNDNCNSCGLCEKVCKFHNIRLTNGKPAWQNNCQACLACINYCPKRSIEYKNSTKGKERYNHPEVPASVYIDI</sequence>
<name>A0A0L6JI24_9FIRM</name>
<comment type="caution">
    <text evidence="3">The sequence shown here is derived from an EMBL/GenBank/DDBJ whole genome shotgun (WGS) entry which is preliminary data.</text>
</comment>
<gene>
    <name evidence="3" type="ORF">Bccel_0625</name>
</gene>
<dbReference type="PATRIC" id="fig|398512.5.peg.645"/>
<dbReference type="STRING" id="398512.Bccel_0625"/>
<organism evidence="3 4">
    <name type="scientific">Pseudobacteroides cellulosolvens ATCC 35603 = DSM 2933</name>
    <dbReference type="NCBI Taxonomy" id="398512"/>
    <lineage>
        <taxon>Bacteria</taxon>
        <taxon>Bacillati</taxon>
        <taxon>Bacillota</taxon>
        <taxon>Clostridia</taxon>
        <taxon>Eubacteriales</taxon>
        <taxon>Oscillospiraceae</taxon>
        <taxon>Pseudobacteroides</taxon>
    </lineage>
</organism>
<dbReference type="Gene3D" id="3.30.70.20">
    <property type="match status" value="1"/>
</dbReference>
<keyword evidence="4" id="KW-1185">Reference proteome</keyword>
<dbReference type="SUPFAM" id="SSF52218">
    <property type="entry name" value="Flavoproteins"/>
    <property type="match status" value="1"/>
</dbReference>
<evidence type="ECO:0000259" key="2">
    <source>
        <dbReference type="PROSITE" id="PS51379"/>
    </source>
</evidence>
<dbReference type="GO" id="GO:0016651">
    <property type="term" value="F:oxidoreductase activity, acting on NAD(P)H"/>
    <property type="evidence" value="ECO:0007669"/>
    <property type="project" value="UniProtKB-ARBA"/>
</dbReference>
<dbReference type="InterPro" id="IPR029039">
    <property type="entry name" value="Flavoprotein-like_sf"/>
</dbReference>